<sequence>MMQQVVRHQLHKFGGSSLANVECIKALPLLFRIIVKRMMLLVSAIGKTTNLLISEWVEASHKDTVAANRILQIFVIQYLAMVKCLADTAGASCSSLY</sequence>
<dbReference type="Gene3D" id="3.40.1160.10">
    <property type="entry name" value="Acetylglutamate kinase-like"/>
    <property type="match status" value="1"/>
</dbReference>
<dbReference type="AlphaFoldDB" id="A0A930Y4A2"/>
<organism evidence="1">
    <name type="scientific">Gallibacterium anatis</name>
    <dbReference type="NCBI Taxonomy" id="750"/>
    <lineage>
        <taxon>Bacteria</taxon>
        <taxon>Pseudomonadati</taxon>
        <taxon>Pseudomonadota</taxon>
        <taxon>Gammaproteobacteria</taxon>
        <taxon>Pasteurellales</taxon>
        <taxon>Pasteurellaceae</taxon>
        <taxon>Gallibacterium</taxon>
    </lineage>
</organism>
<dbReference type="InterPro" id="IPR036393">
    <property type="entry name" value="AceGlu_kinase-like_sf"/>
</dbReference>
<reference evidence="1" key="1">
    <citation type="submission" date="2020-11" db="EMBL/GenBank/DDBJ databases">
        <title>Gallibacterium anatis 1637, full genome, WGS.</title>
        <authorList>
            <person name="Laishevtcev A.I."/>
            <person name="Yakimova E.A."/>
            <person name="Petkovich D."/>
            <person name="Stepanova T.V."/>
            <person name="Kalendr R.S."/>
            <person name="Rubalsky E.O."/>
            <person name="Zulkarneev E.R."/>
            <person name="Aleshkin A.V."/>
        </authorList>
    </citation>
    <scope>NUCLEOTIDE SEQUENCE</scope>
    <source>
        <strain evidence="1">1637</strain>
    </source>
</reference>
<gene>
    <name evidence="1" type="ORF">INT80_14185</name>
</gene>
<name>A0A930Y4A2_9PAST</name>
<protein>
    <submittedName>
        <fullName evidence="1">Uncharacterized protein</fullName>
    </submittedName>
</protein>
<dbReference type="SUPFAM" id="SSF53633">
    <property type="entry name" value="Carbamate kinase-like"/>
    <property type="match status" value="1"/>
</dbReference>
<dbReference type="InterPro" id="IPR018042">
    <property type="entry name" value="Aspartate_kinase_CS"/>
</dbReference>
<proteinExistence type="predicted"/>
<accession>A0A930Y4A2</accession>
<dbReference type="EMBL" id="JADION010000052">
    <property type="protein sequence ID" value="MBF4103084.1"/>
    <property type="molecule type" value="Genomic_DNA"/>
</dbReference>
<dbReference type="GO" id="GO:0004072">
    <property type="term" value="F:aspartate kinase activity"/>
    <property type="evidence" value="ECO:0007669"/>
    <property type="project" value="InterPro"/>
</dbReference>
<dbReference type="PROSITE" id="PS00324">
    <property type="entry name" value="ASPARTOKINASE"/>
    <property type="match status" value="1"/>
</dbReference>
<comment type="caution">
    <text evidence="1">The sequence shown here is derived from an EMBL/GenBank/DDBJ whole genome shotgun (WGS) entry which is preliminary data.</text>
</comment>
<evidence type="ECO:0000313" key="1">
    <source>
        <dbReference type="EMBL" id="MBF4103084.1"/>
    </source>
</evidence>
<dbReference type="GO" id="GO:0008652">
    <property type="term" value="P:amino acid biosynthetic process"/>
    <property type="evidence" value="ECO:0007669"/>
    <property type="project" value="InterPro"/>
</dbReference>